<evidence type="ECO:0000256" key="4">
    <source>
        <dbReference type="ARBA" id="ARBA00023306"/>
    </source>
</evidence>
<dbReference type="AlphaFoldDB" id="A0AAQ0HDI0"/>
<evidence type="ECO:0000313" key="7">
    <source>
        <dbReference type="EMBL" id="REG30521.1"/>
    </source>
</evidence>
<keyword evidence="8" id="KW-1185">Reference proteome</keyword>
<dbReference type="Proteomes" id="UP000256794">
    <property type="component" value="Unassembled WGS sequence"/>
</dbReference>
<evidence type="ECO:0000256" key="2">
    <source>
        <dbReference type="ARBA" id="ARBA00020112"/>
    </source>
</evidence>
<dbReference type="InterPro" id="IPR036707">
    <property type="entry name" value="MinE_sf"/>
</dbReference>
<dbReference type="Gene3D" id="3.30.1070.10">
    <property type="entry name" value="Cell division topological specificity factor MinE"/>
    <property type="match status" value="1"/>
</dbReference>
<dbReference type="GO" id="GO:0051301">
    <property type="term" value="P:cell division"/>
    <property type="evidence" value="ECO:0007669"/>
    <property type="project" value="UniProtKB-KW"/>
</dbReference>
<gene>
    <name evidence="6" type="primary">minE</name>
    <name evidence="7" type="ORF">ATH84_105120</name>
</gene>
<keyword evidence="4 6" id="KW-0131">Cell cycle</keyword>
<evidence type="ECO:0000256" key="5">
    <source>
        <dbReference type="ARBA" id="ARBA00025265"/>
    </source>
</evidence>
<keyword evidence="3 6" id="KW-0132">Cell division</keyword>
<dbReference type="GO" id="GO:0032955">
    <property type="term" value="P:regulation of division septum assembly"/>
    <property type="evidence" value="ECO:0007669"/>
    <property type="project" value="InterPro"/>
</dbReference>
<comment type="similarity">
    <text evidence="1 6">Belongs to the MinE family.</text>
</comment>
<dbReference type="NCBIfam" id="NF001422">
    <property type="entry name" value="PRK00296.1"/>
    <property type="match status" value="1"/>
</dbReference>
<reference evidence="7 8" key="1">
    <citation type="submission" date="2018-08" db="EMBL/GenBank/DDBJ databases">
        <title>Genomic Encyclopedia of Archaeal and Bacterial Type Strains, Phase II (KMG-II): from individual species to whole genera.</title>
        <authorList>
            <person name="Goeker M."/>
        </authorList>
    </citation>
    <scope>NUCLEOTIDE SEQUENCE [LARGE SCALE GENOMIC DNA]</scope>
    <source>
        <strain evidence="7 8">DSM 582</strain>
    </source>
</reference>
<proteinExistence type="inferred from homology"/>
<dbReference type="NCBIfam" id="TIGR01215">
    <property type="entry name" value="minE"/>
    <property type="match status" value="1"/>
</dbReference>
<comment type="caution">
    <text evidence="7">The sequence shown here is derived from an EMBL/GenBank/DDBJ whole genome shotgun (WGS) entry which is preliminary data.</text>
</comment>
<dbReference type="GO" id="GO:0042802">
    <property type="term" value="F:identical protein binding"/>
    <property type="evidence" value="ECO:0007669"/>
    <property type="project" value="UniProtKB-ARBA"/>
</dbReference>
<dbReference type="Pfam" id="PF03776">
    <property type="entry name" value="MinE"/>
    <property type="match status" value="1"/>
</dbReference>
<dbReference type="EMBL" id="QUMX01000051">
    <property type="protein sequence ID" value="REG30521.1"/>
    <property type="molecule type" value="Genomic_DNA"/>
</dbReference>
<dbReference type="HAMAP" id="MF_00262">
    <property type="entry name" value="MinE"/>
    <property type="match status" value="1"/>
</dbReference>
<dbReference type="InterPro" id="IPR005527">
    <property type="entry name" value="MinE"/>
</dbReference>
<dbReference type="SUPFAM" id="SSF55229">
    <property type="entry name" value="Cell division protein MinE topological specificity domain"/>
    <property type="match status" value="1"/>
</dbReference>
<evidence type="ECO:0000256" key="1">
    <source>
        <dbReference type="ARBA" id="ARBA00008168"/>
    </source>
</evidence>
<organism evidence="7 8">
    <name type="scientific">Paracoccus versutus</name>
    <name type="common">Thiobacillus versutus</name>
    <dbReference type="NCBI Taxonomy" id="34007"/>
    <lineage>
        <taxon>Bacteria</taxon>
        <taxon>Pseudomonadati</taxon>
        <taxon>Pseudomonadota</taxon>
        <taxon>Alphaproteobacteria</taxon>
        <taxon>Rhodobacterales</taxon>
        <taxon>Paracoccaceae</taxon>
        <taxon>Paracoccus</taxon>
    </lineage>
</organism>
<dbReference type="FunFam" id="3.30.1070.10:FF:000001">
    <property type="entry name" value="Cell division topological specificity factor"/>
    <property type="match status" value="1"/>
</dbReference>
<dbReference type="RefSeq" id="WP_036759945.1">
    <property type="nucleotide sequence ID" value="NZ_CP035286.1"/>
</dbReference>
<protein>
    <recommendedName>
        <fullName evidence="2 6">Cell division topological specificity factor</fullName>
    </recommendedName>
</protein>
<accession>A0AAQ0HDI0</accession>
<evidence type="ECO:0000313" key="8">
    <source>
        <dbReference type="Proteomes" id="UP000256794"/>
    </source>
</evidence>
<name>A0AAQ0HDI0_PARVE</name>
<evidence type="ECO:0000256" key="3">
    <source>
        <dbReference type="ARBA" id="ARBA00022618"/>
    </source>
</evidence>
<evidence type="ECO:0000256" key="6">
    <source>
        <dbReference type="HAMAP-Rule" id="MF_00262"/>
    </source>
</evidence>
<comment type="function">
    <text evidence="5 6">Prevents the cell division inhibition by proteins MinC and MinD at internal division sites while permitting inhibition at polar sites. This ensures cell division at the proper site by restricting the formation of a division septum at the midpoint of the long axis of the cell.</text>
</comment>
<sequence length="92" mass="10301">MFGFSFRQRKPSSAQTAKERLQILLAHERSSGGTSPDFLPLLQRDILEVVRRHMEIDGDAVDIKLERSDDLSSLEINIELPNASPVKARPAS</sequence>